<feature type="region of interest" description="Disordered" evidence="1">
    <location>
        <begin position="102"/>
        <end position="133"/>
    </location>
</feature>
<dbReference type="InterPro" id="IPR029058">
    <property type="entry name" value="AB_hydrolase_fold"/>
</dbReference>
<dbReference type="PANTHER" id="PTHR35128:SF1">
    <property type="entry name" value="SECRETION-REGULATING GUANINE NUCLEOTIDE EXCHANGE FACTOR"/>
    <property type="match status" value="1"/>
</dbReference>
<name>A0A1Y1IEK6_KLENI</name>
<dbReference type="Proteomes" id="UP000054558">
    <property type="component" value="Unassembled WGS sequence"/>
</dbReference>
<gene>
    <name evidence="2" type="ORF">KFL_004250020</name>
</gene>
<evidence type="ECO:0000313" key="2">
    <source>
        <dbReference type="EMBL" id="GAQ88402.1"/>
    </source>
</evidence>
<feature type="region of interest" description="Disordered" evidence="1">
    <location>
        <begin position="1"/>
        <end position="21"/>
    </location>
</feature>
<keyword evidence="3" id="KW-1185">Reference proteome</keyword>
<dbReference type="PANTHER" id="PTHR35128">
    <property type="entry name" value="SECRETION-REGULATING GUANINE NUCLEOTIDE EXCHANGE FACTOR"/>
    <property type="match status" value="1"/>
</dbReference>
<proteinExistence type="predicted"/>
<protein>
    <submittedName>
        <fullName evidence="2">Uncharacterized protein</fullName>
    </submittedName>
</protein>
<dbReference type="EMBL" id="DF237374">
    <property type="protein sequence ID" value="GAQ88402.1"/>
    <property type="molecule type" value="Genomic_DNA"/>
</dbReference>
<organism evidence="2 3">
    <name type="scientific">Klebsormidium nitens</name>
    <name type="common">Green alga</name>
    <name type="synonym">Ulothrix nitens</name>
    <dbReference type="NCBI Taxonomy" id="105231"/>
    <lineage>
        <taxon>Eukaryota</taxon>
        <taxon>Viridiplantae</taxon>
        <taxon>Streptophyta</taxon>
        <taxon>Klebsormidiophyceae</taxon>
        <taxon>Klebsormidiales</taxon>
        <taxon>Klebsormidiaceae</taxon>
        <taxon>Klebsormidium</taxon>
    </lineage>
</organism>
<dbReference type="Gene3D" id="3.40.50.1820">
    <property type="entry name" value="alpha/beta hydrolase"/>
    <property type="match status" value="1"/>
</dbReference>
<evidence type="ECO:0000313" key="3">
    <source>
        <dbReference type="Proteomes" id="UP000054558"/>
    </source>
</evidence>
<dbReference type="SUPFAM" id="SSF53474">
    <property type="entry name" value="alpha/beta-Hydrolases"/>
    <property type="match status" value="1"/>
</dbReference>
<sequence>MRHSSSPALNPRFATRKTKSKLRRPVSLPLAAAMTVRLLKASHGLHLCSPKFILLALVIITTVTVTCMEVARLRPHFHPGRVGLADRTQLLVFGGAAKQGKVGTGQKVPGGARETMSWGRTMGPRGGGEKKHPPIREIENAGLDDFWAAGFGDAETELEGGDDLVVSDAGKFAQKGGVSGQLPEGGGEQDQWERLVSTPAVETIEGRDVIWQVPPGEPTRVILLAQGRNEQADSWWLQSSTCPECSGSPPAVGITEAALRHGYVVVTIDNGRWSREIPYNDKELTWDNRWPLYKNADVSVVAAVLEEWRAREGLSALPLVCLGFSGGARLCSMLSHAAPVAAQALYMHPGNGKAITSHPRADGTPYPPSLFVHMPRHHELNSLLKHSMESLTSRDVTVGLLEVYPTRVTTEWLSEHMGRHLTAADIEKLHNALKAQGWLDEDEFMNCPNALLRKPGYEKLFKGAELEVTWEAANHLQRVLRQAYALHEVSSDRVSEVLDWLGDVCRLPDGMRTGERCTELVNEIPVNAHRLVYKHEPPC</sequence>
<dbReference type="OrthoDB" id="10022521at2759"/>
<accession>A0A1Y1IEK6</accession>
<reference evidence="2 3" key="1">
    <citation type="journal article" date="2014" name="Nat. Commun.">
        <title>Klebsormidium flaccidum genome reveals primary factors for plant terrestrial adaptation.</title>
        <authorList>
            <person name="Hori K."/>
            <person name="Maruyama F."/>
            <person name="Fujisawa T."/>
            <person name="Togashi T."/>
            <person name="Yamamoto N."/>
            <person name="Seo M."/>
            <person name="Sato S."/>
            <person name="Yamada T."/>
            <person name="Mori H."/>
            <person name="Tajima N."/>
            <person name="Moriyama T."/>
            <person name="Ikeuchi M."/>
            <person name="Watanabe M."/>
            <person name="Wada H."/>
            <person name="Kobayashi K."/>
            <person name="Saito M."/>
            <person name="Masuda T."/>
            <person name="Sasaki-Sekimoto Y."/>
            <person name="Mashiguchi K."/>
            <person name="Awai K."/>
            <person name="Shimojima M."/>
            <person name="Masuda S."/>
            <person name="Iwai M."/>
            <person name="Nobusawa T."/>
            <person name="Narise T."/>
            <person name="Kondo S."/>
            <person name="Saito H."/>
            <person name="Sato R."/>
            <person name="Murakawa M."/>
            <person name="Ihara Y."/>
            <person name="Oshima-Yamada Y."/>
            <person name="Ohtaka K."/>
            <person name="Satoh M."/>
            <person name="Sonobe K."/>
            <person name="Ishii M."/>
            <person name="Ohtani R."/>
            <person name="Kanamori-Sato M."/>
            <person name="Honoki R."/>
            <person name="Miyazaki D."/>
            <person name="Mochizuki H."/>
            <person name="Umetsu J."/>
            <person name="Higashi K."/>
            <person name="Shibata D."/>
            <person name="Kamiya Y."/>
            <person name="Sato N."/>
            <person name="Nakamura Y."/>
            <person name="Tabata S."/>
            <person name="Ida S."/>
            <person name="Kurokawa K."/>
            <person name="Ohta H."/>
        </authorList>
    </citation>
    <scope>NUCLEOTIDE SEQUENCE [LARGE SCALE GENOMIC DNA]</scope>
    <source>
        <strain evidence="2 3">NIES-2285</strain>
    </source>
</reference>
<dbReference type="AlphaFoldDB" id="A0A1Y1IEK6"/>
<evidence type="ECO:0000256" key="1">
    <source>
        <dbReference type="SAM" id="MobiDB-lite"/>
    </source>
</evidence>